<comment type="caution">
    <text evidence="1">The sequence shown here is derived from an EMBL/GenBank/DDBJ whole genome shotgun (WGS) entry which is preliminary data.</text>
</comment>
<dbReference type="AlphaFoldDB" id="A0A392Q5S4"/>
<evidence type="ECO:0000313" key="2">
    <source>
        <dbReference type="Proteomes" id="UP000265520"/>
    </source>
</evidence>
<feature type="non-terminal residue" evidence="1">
    <location>
        <position position="1"/>
    </location>
</feature>
<dbReference type="EMBL" id="LXQA010113992">
    <property type="protein sequence ID" value="MCI19262.1"/>
    <property type="molecule type" value="Genomic_DNA"/>
</dbReference>
<reference evidence="1 2" key="1">
    <citation type="journal article" date="2018" name="Front. Plant Sci.">
        <title>Red Clover (Trifolium pratense) and Zigzag Clover (T. medium) - A Picture of Genomic Similarities and Differences.</title>
        <authorList>
            <person name="Dluhosova J."/>
            <person name="Istvanek J."/>
            <person name="Nedelnik J."/>
            <person name="Repkova J."/>
        </authorList>
    </citation>
    <scope>NUCLEOTIDE SEQUENCE [LARGE SCALE GENOMIC DNA]</scope>
    <source>
        <strain evidence="2">cv. 10/8</strain>
        <tissue evidence="1">Leaf</tissue>
    </source>
</reference>
<evidence type="ECO:0000313" key="1">
    <source>
        <dbReference type="EMBL" id="MCI19262.1"/>
    </source>
</evidence>
<dbReference type="Proteomes" id="UP000265520">
    <property type="component" value="Unassembled WGS sequence"/>
</dbReference>
<accession>A0A392Q5S4</accession>
<sequence length="57" mass="6055">TYGAGSGQESNLSKSEVFFSQNMSREAKEDLSGIMGVCHVLDTGTYIPRLASLGGEK</sequence>
<keyword evidence="2" id="KW-1185">Reference proteome</keyword>
<name>A0A392Q5S4_9FABA</name>
<protein>
    <submittedName>
        <fullName evidence="1">CNGC5-like protein</fullName>
    </submittedName>
</protein>
<proteinExistence type="predicted"/>
<organism evidence="1 2">
    <name type="scientific">Trifolium medium</name>
    <dbReference type="NCBI Taxonomy" id="97028"/>
    <lineage>
        <taxon>Eukaryota</taxon>
        <taxon>Viridiplantae</taxon>
        <taxon>Streptophyta</taxon>
        <taxon>Embryophyta</taxon>
        <taxon>Tracheophyta</taxon>
        <taxon>Spermatophyta</taxon>
        <taxon>Magnoliopsida</taxon>
        <taxon>eudicotyledons</taxon>
        <taxon>Gunneridae</taxon>
        <taxon>Pentapetalae</taxon>
        <taxon>rosids</taxon>
        <taxon>fabids</taxon>
        <taxon>Fabales</taxon>
        <taxon>Fabaceae</taxon>
        <taxon>Papilionoideae</taxon>
        <taxon>50 kb inversion clade</taxon>
        <taxon>NPAAA clade</taxon>
        <taxon>Hologalegina</taxon>
        <taxon>IRL clade</taxon>
        <taxon>Trifolieae</taxon>
        <taxon>Trifolium</taxon>
    </lineage>
</organism>